<comment type="similarity">
    <text evidence="2">Belongs to the insect chemoreceptor superfamily. Gustatory receptor (GR) family. Gr5a subfamily.</text>
</comment>
<feature type="transmembrane region" description="Helical" evidence="9">
    <location>
        <begin position="373"/>
        <end position="395"/>
    </location>
</feature>
<dbReference type="AlphaFoldDB" id="A0A9P0B8P1"/>
<organism evidence="10 11">
    <name type="scientific">Brassicogethes aeneus</name>
    <name type="common">Rape pollen beetle</name>
    <name type="synonym">Meligethes aeneus</name>
    <dbReference type="NCBI Taxonomy" id="1431903"/>
    <lineage>
        <taxon>Eukaryota</taxon>
        <taxon>Metazoa</taxon>
        <taxon>Ecdysozoa</taxon>
        <taxon>Arthropoda</taxon>
        <taxon>Hexapoda</taxon>
        <taxon>Insecta</taxon>
        <taxon>Pterygota</taxon>
        <taxon>Neoptera</taxon>
        <taxon>Endopterygota</taxon>
        <taxon>Coleoptera</taxon>
        <taxon>Polyphaga</taxon>
        <taxon>Cucujiformia</taxon>
        <taxon>Nitidulidae</taxon>
        <taxon>Meligethinae</taxon>
        <taxon>Brassicogethes</taxon>
    </lineage>
</organism>
<evidence type="ECO:0000256" key="2">
    <source>
        <dbReference type="ARBA" id="ARBA00005327"/>
    </source>
</evidence>
<keyword evidence="7 8" id="KW-0675">Receptor</keyword>
<sequence length="396" mass="47041">MKNQKAIPNSLKFYESMKFPIIISQCFGFFPISGITNTNCQNTKFKWRTWRMLYAFIIFLGMLVSVVTQFLNCIYYSLNIYETTSLVFSVLSIVDTLLFFKVALEWQQICKEWHNVEKIMKNYDSNSLNLKRHIQVLSIIFLCFGAIEHFLVLAYKLKDSFNLYSNAYDALRHYFRITSESHIFKFLPYNMWISIFFQMVNLISTFLWTYIDVFIMVISTALTYRWKLIHYKIKKLKKANVSNIYVWRTVREDYVRSCELFELVNRKISYLVILSFTGNLYFILVQLYNSLRPMQHTLEKIYLYISFILLVLRIVCICIFGGNVYDESKKMRAILYSCNSEIYNKEIDRFLLNLNCYEIAISGKNFFKITRSLILNIAGAIVTYELVLIQFSGILR</sequence>
<dbReference type="Pfam" id="PF06151">
    <property type="entry name" value="Trehalose_recp"/>
    <property type="match status" value="1"/>
</dbReference>
<feature type="transmembrane region" description="Helical" evidence="9">
    <location>
        <begin position="195"/>
        <end position="224"/>
    </location>
</feature>
<evidence type="ECO:0000313" key="11">
    <source>
        <dbReference type="Proteomes" id="UP001154078"/>
    </source>
</evidence>
<accession>A0A9P0B8P1</accession>
<evidence type="ECO:0000313" key="10">
    <source>
        <dbReference type="EMBL" id="CAH0557392.1"/>
    </source>
</evidence>
<feature type="transmembrane region" description="Helical" evidence="9">
    <location>
        <begin position="84"/>
        <end position="104"/>
    </location>
</feature>
<protein>
    <recommendedName>
        <fullName evidence="8">Gustatory receptor</fullName>
    </recommendedName>
</protein>
<evidence type="ECO:0000256" key="1">
    <source>
        <dbReference type="ARBA" id="ARBA00004651"/>
    </source>
</evidence>
<name>A0A9P0B8P1_BRAAE</name>
<comment type="function">
    <text evidence="8">Plays a role in the sugar gustatory response.</text>
</comment>
<dbReference type="GO" id="GO:0007165">
    <property type="term" value="P:signal transduction"/>
    <property type="evidence" value="ECO:0007669"/>
    <property type="project" value="UniProtKB-KW"/>
</dbReference>
<dbReference type="PANTHER" id="PTHR21421:SF29">
    <property type="entry name" value="GUSTATORY RECEPTOR 5A FOR TREHALOSE-RELATED"/>
    <property type="match status" value="1"/>
</dbReference>
<feature type="transmembrane region" description="Helical" evidence="9">
    <location>
        <begin position="301"/>
        <end position="325"/>
    </location>
</feature>
<comment type="subcellular location">
    <subcellularLocation>
        <location evidence="1">Cell membrane</location>
        <topology evidence="1">Multi-pass membrane protein</topology>
    </subcellularLocation>
</comment>
<feature type="transmembrane region" description="Helical" evidence="9">
    <location>
        <begin position="53"/>
        <end position="78"/>
    </location>
</feature>
<keyword evidence="3" id="KW-1003">Cell membrane</keyword>
<keyword evidence="6 9" id="KW-0472">Membrane</keyword>
<dbReference type="GO" id="GO:0050916">
    <property type="term" value="P:sensory perception of sweet taste"/>
    <property type="evidence" value="ECO:0007669"/>
    <property type="project" value="UniProtKB-ARBA"/>
</dbReference>
<keyword evidence="11" id="KW-1185">Reference proteome</keyword>
<evidence type="ECO:0000256" key="7">
    <source>
        <dbReference type="ARBA" id="ARBA00023170"/>
    </source>
</evidence>
<dbReference type="Proteomes" id="UP001154078">
    <property type="component" value="Chromosome 5"/>
</dbReference>
<dbReference type="GO" id="GO:0008527">
    <property type="term" value="F:taste receptor activity"/>
    <property type="evidence" value="ECO:0007669"/>
    <property type="project" value="InterPro"/>
</dbReference>
<evidence type="ECO:0000256" key="3">
    <source>
        <dbReference type="ARBA" id="ARBA00022475"/>
    </source>
</evidence>
<reference evidence="10" key="1">
    <citation type="submission" date="2021-12" db="EMBL/GenBank/DDBJ databases">
        <authorList>
            <person name="King R."/>
        </authorList>
    </citation>
    <scope>NUCLEOTIDE SEQUENCE</scope>
</reference>
<evidence type="ECO:0000256" key="9">
    <source>
        <dbReference type="SAM" id="Phobius"/>
    </source>
</evidence>
<evidence type="ECO:0000256" key="4">
    <source>
        <dbReference type="ARBA" id="ARBA00022692"/>
    </source>
</evidence>
<dbReference type="EMBL" id="OV121136">
    <property type="protein sequence ID" value="CAH0557392.1"/>
    <property type="molecule type" value="Genomic_DNA"/>
</dbReference>
<dbReference type="InterPro" id="IPR009318">
    <property type="entry name" value="Gustatory_rcpt"/>
</dbReference>
<feature type="transmembrane region" description="Helical" evidence="9">
    <location>
        <begin position="270"/>
        <end position="289"/>
    </location>
</feature>
<dbReference type="PIRSF" id="PIRSF038981">
    <property type="entry name" value="GRP"/>
    <property type="match status" value="1"/>
</dbReference>
<keyword evidence="5 9" id="KW-1133">Transmembrane helix</keyword>
<gene>
    <name evidence="10" type="ORF">MELIAE_LOCUS8129</name>
</gene>
<dbReference type="OrthoDB" id="5800391at2759"/>
<proteinExistence type="inferred from homology"/>
<keyword evidence="4 9" id="KW-0812">Transmembrane</keyword>
<dbReference type="PANTHER" id="PTHR21421">
    <property type="entry name" value="GUSTATORY RECEPTOR"/>
    <property type="match status" value="1"/>
</dbReference>
<dbReference type="GO" id="GO:0005886">
    <property type="term" value="C:plasma membrane"/>
    <property type="evidence" value="ECO:0007669"/>
    <property type="project" value="UniProtKB-SubCell"/>
</dbReference>
<evidence type="ECO:0000256" key="6">
    <source>
        <dbReference type="ARBA" id="ARBA00023136"/>
    </source>
</evidence>
<evidence type="ECO:0000256" key="5">
    <source>
        <dbReference type="ARBA" id="ARBA00022989"/>
    </source>
</evidence>
<feature type="transmembrane region" description="Helical" evidence="9">
    <location>
        <begin position="136"/>
        <end position="155"/>
    </location>
</feature>
<evidence type="ECO:0000256" key="8">
    <source>
        <dbReference type="PIRNR" id="PIRNR038981"/>
    </source>
</evidence>
<keyword evidence="8" id="KW-0807">Transducer</keyword>